<dbReference type="InterPro" id="IPR001387">
    <property type="entry name" value="Cro/C1-type_HTH"/>
</dbReference>
<dbReference type="PANTHER" id="PTHR46797">
    <property type="entry name" value="HTH-TYPE TRANSCRIPTIONAL REGULATOR"/>
    <property type="match status" value="1"/>
</dbReference>
<dbReference type="SMART" id="SM00530">
    <property type="entry name" value="HTH_XRE"/>
    <property type="match status" value="1"/>
</dbReference>
<dbReference type="GO" id="GO:0003677">
    <property type="term" value="F:DNA binding"/>
    <property type="evidence" value="ECO:0007669"/>
    <property type="project" value="UniProtKB-KW"/>
</dbReference>
<comment type="caution">
    <text evidence="3">The sequence shown here is derived from an EMBL/GenBank/DDBJ whole genome shotgun (WGS) entry which is preliminary data.</text>
</comment>
<evidence type="ECO:0000313" key="4">
    <source>
        <dbReference type="Proteomes" id="UP000644507"/>
    </source>
</evidence>
<dbReference type="PANTHER" id="PTHR46797:SF1">
    <property type="entry name" value="METHYLPHOSPHONATE SYNTHASE"/>
    <property type="match status" value="1"/>
</dbReference>
<evidence type="ECO:0000259" key="2">
    <source>
        <dbReference type="PROSITE" id="PS50943"/>
    </source>
</evidence>
<dbReference type="GO" id="GO:0003700">
    <property type="term" value="F:DNA-binding transcription factor activity"/>
    <property type="evidence" value="ECO:0007669"/>
    <property type="project" value="TreeGrafter"/>
</dbReference>
<dbReference type="InterPro" id="IPR050807">
    <property type="entry name" value="TransReg_Diox_bact_type"/>
</dbReference>
<feature type="domain" description="HTH cro/C1-type" evidence="2">
    <location>
        <begin position="14"/>
        <end position="68"/>
    </location>
</feature>
<dbReference type="CDD" id="cd00093">
    <property type="entry name" value="HTH_XRE"/>
    <property type="match status" value="1"/>
</dbReference>
<dbReference type="EMBL" id="BMXI01000011">
    <property type="protein sequence ID" value="GHC58184.1"/>
    <property type="molecule type" value="Genomic_DNA"/>
</dbReference>
<reference evidence="3" key="1">
    <citation type="journal article" date="2014" name="Int. J. Syst. Evol. Microbiol.">
        <title>Complete genome sequence of Corynebacterium casei LMG S-19264T (=DSM 44701T), isolated from a smear-ripened cheese.</title>
        <authorList>
            <consortium name="US DOE Joint Genome Institute (JGI-PGF)"/>
            <person name="Walter F."/>
            <person name="Albersmeier A."/>
            <person name="Kalinowski J."/>
            <person name="Ruckert C."/>
        </authorList>
    </citation>
    <scope>NUCLEOTIDE SEQUENCE</scope>
    <source>
        <strain evidence="3">KCTC 12988</strain>
    </source>
</reference>
<evidence type="ECO:0000256" key="1">
    <source>
        <dbReference type="ARBA" id="ARBA00023125"/>
    </source>
</evidence>
<reference evidence="3" key="2">
    <citation type="submission" date="2020-09" db="EMBL/GenBank/DDBJ databases">
        <authorList>
            <person name="Sun Q."/>
            <person name="Kim S."/>
        </authorList>
    </citation>
    <scope>NUCLEOTIDE SEQUENCE</scope>
    <source>
        <strain evidence="3">KCTC 12988</strain>
    </source>
</reference>
<dbReference type="Proteomes" id="UP000644507">
    <property type="component" value="Unassembled WGS sequence"/>
</dbReference>
<dbReference type="SUPFAM" id="SSF47413">
    <property type="entry name" value="lambda repressor-like DNA-binding domains"/>
    <property type="match status" value="1"/>
</dbReference>
<dbReference type="AlphaFoldDB" id="A0A918WLL7"/>
<dbReference type="InterPro" id="IPR014710">
    <property type="entry name" value="RmlC-like_jellyroll"/>
</dbReference>
<dbReference type="Pfam" id="PF01381">
    <property type="entry name" value="HTH_3"/>
    <property type="match status" value="1"/>
</dbReference>
<keyword evidence="1" id="KW-0238">DNA-binding</keyword>
<dbReference type="PROSITE" id="PS50943">
    <property type="entry name" value="HTH_CROC1"/>
    <property type="match status" value="1"/>
</dbReference>
<protein>
    <recommendedName>
        <fullName evidence="2">HTH cro/C1-type domain-containing protein</fullName>
    </recommendedName>
</protein>
<evidence type="ECO:0000313" key="3">
    <source>
        <dbReference type="EMBL" id="GHC58184.1"/>
    </source>
</evidence>
<dbReference type="Gene3D" id="2.60.120.10">
    <property type="entry name" value="Jelly Rolls"/>
    <property type="match status" value="1"/>
</dbReference>
<gene>
    <name evidence="3" type="ORF">GCM10007100_26360</name>
</gene>
<keyword evidence="4" id="KW-1185">Reference proteome</keyword>
<name>A0A918WLL7_9BACT</name>
<dbReference type="Gene3D" id="1.10.260.40">
    <property type="entry name" value="lambda repressor-like DNA-binding domains"/>
    <property type="match status" value="1"/>
</dbReference>
<dbReference type="RefSeq" id="WP_189570644.1">
    <property type="nucleotide sequence ID" value="NZ_BMXI01000011.1"/>
</dbReference>
<dbReference type="GO" id="GO:0005829">
    <property type="term" value="C:cytosol"/>
    <property type="evidence" value="ECO:0007669"/>
    <property type="project" value="TreeGrafter"/>
</dbReference>
<dbReference type="SUPFAM" id="SSF51182">
    <property type="entry name" value="RmlC-like cupins"/>
    <property type="match status" value="1"/>
</dbReference>
<proteinExistence type="predicted"/>
<dbReference type="InterPro" id="IPR011051">
    <property type="entry name" value="RmlC_Cupin_sf"/>
</dbReference>
<organism evidence="3 4">
    <name type="scientific">Roseibacillus persicicus</name>
    <dbReference type="NCBI Taxonomy" id="454148"/>
    <lineage>
        <taxon>Bacteria</taxon>
        <taxon>Pseudomonadati</taxon>
        <taxon>Verrucomicrobiota</taxon>
        <taxon>Verrucomicrobiia</taxon>
        <taxon>Verrucomicrobiales</taxon>
        <taxon>Verrucomicrobiaceae</taxon>
        <taxon>Roseibacillus</taxon>
    </lineage>
</organism>
<sequence>MSDAPINALDFSVVRELRKQSGLTLEGLSEKSGLSISVLSKLERNQNLMEMETLFKLARAFNLAASDLLSLAESASAHLKNAEEYESGPFHFEKVSYQGIDCFYATANEGQSLKHPEAHGDELEICWVRKGMVRVEFPHEQHVLAAGQSVKFDAVLEHSYHVLENSELVIIHLLKEQRF</sequence>
<accession>A0A918WLL7</accession>
<dbReference type="InterPro" id="IPR010982">
    <property type="entry name" value="Lambda_DNA-bd_dom_sf"/>
</dbReference>